<organism evidence="1 2">
    <name type="scientific">Aureococcus anophagefferens virus</name>
    <dbReference type="NCBI Taxonomy" id="1474867"/>
    <lineage>
        <taxon>Viruses</taxon>
        <taxon>Varidnaviria</taxon>
        <taxon>Bamfordvirae</taxon>
        <taxon>Nucleocytoviricota</taxon>
        <taxon>Megaviricetes</taxon>
        <taxon>Imitervirales</taxon>
        <taxon>Schizomimiviridae</taxon>
        <taxon>Kratosvirus</taxon>
        <taxon>Kratosvirus quantuckense</taxon>
    </lineage>
</organism>
<sequence length="188" mass="21108">MSSFEREFESDQAVLLRVLVEVPANAIPGSVLVVRLPNDNLVRITVPSGYYDGSSFMFCYDDEGNTFVESEDSVARNLFPADDDDDDDDEAMRRYLRGLHDPTPELKGSYVLPAEPLPIQDINNLPPFAECDLVPMAFAYYESELETSTDREIEFGAKILASLDDDGDEVDMYRELFLSIEEAIPVGF</sequence>
<dbReference type="KEGG" id="vg:20041494"/>
<dbReference type="Proteomes" id="UP000028667">
    <property type="component" value="Segment"/>
</dbReference>
<dbReference type="RefSeq" id="YP_009052269.1">
    <property type="nucleotide sequence ID" value="NC_024697.1"/>
</dbReference>
<reference evidence="1 2" key="1">
    <citation type="journal article" date="2014" name="Virology">
        <title>Genome of brown tide virus (AaV), the little giant of the Megaviridae, elucidates NCLDV genome expansion and host-virus coevolution.</title>
        <authorList>
            <person name="Moniruzzaman M."/>
            <person name="LeCleir G.R."/>
            <person name="Brown C.M."/>
            <person name="Gobler C.J."/>
            <person name="Bidle K.D."/>
            <person name="Wilson W.H."/>
            <person name="Wilhelm S.W."/>
        </authorList>
    </citation>
    <scope>NUCLEOTIDE SEQUENCE [LARGE SCALE GENOMIC DNA]</scope>
    <source>
        <strain evidence="1">BtV-01</strain>
    </source>
</reference>
<evidence type="ECO:0000313" key="2">
    <source>
        <dbReference type="Proteomes" id="UP000028667"/>
    </source>
</evidence>
<accession>A0A076FM52</accession>
<dbReference type="GeneID" id="20041494"/>
<gene>
    <name evidence="1" type="ORF">AaV_195</name>
</gene>
<dbReference type="EMBL" id="KJ645900">
    <property type="protein sequence ID" value="AII16953.1"/>
    <property type="molecule type" value="Genomic_DNA"/>
</dbReference>
<proteinExistence type="predicted"/>
<evidence type="ECO:0000313" key="1">
    <source>
        <dbReference type="EMBL" id="AII16953.1"/>
    </source>
</evidence>
<protein>
    <submittedName>
        <fullName evidence="1">Uncharacterized protein</fullName>
    </submittedName>
</protein>
<keyword evidence="2" id="KW-1185">Reference proteome</keyword>
<name>A0A076FM52_9VIRU</name>